<dbReference type="EMBL" id="JANTHZ010000014">
    <property type="protein sequence ID" value="MCS0497665.1"/>
    <property type="molecule type" value="Genomic_DNA"/>
</dbReference>
<accession>A0A9X2PGX2</accession>
<proteinExistence type="predicted"/>
<protein>
    <submittedName>
        <fullName evidence="3">Anti-sigma factor</fullName>
    </submittedName>
</protein>
<keyword evidence="1" id="KW-0175">Coiled coil</keyword>
<comment type="caution">
    <text evidence="3">The sequence shown here is derived from an EMBL/GenBank/DDBJ whole genome shotgun (WGS) entry which is preliminary data.</text>
</comment>
<dbReference type="Proteomes" id="UP001151088">
    <property type="component" value="Unassembled WGS sequence"/>
</dbReference>
<dbReference type="AlphaFoldDB" id="A0A9X2PGX2"/>
<sequence length="270" mass="29340">MKGPHTPIGEDDLQAYVDGRIAQDRFALVETYLDEQPEVRARLERERRQVEVLREQLRAKFEEPVPARLRVSSIRAGRRRRSRGWMRAAAAAVLIFALGCGSGWVLGRGAPIALPAARLAAADAVSQGAMAAYRTYVVEVAHPVEVGAEHEKHLMTWLSKRLGRPLEAPDLSAFGYALMGGRLLPARRGAAAQLMYENAGGERLTLYVQASDGTQTAFRFFRDGDASTLAWLDQGFGFAVTAPLARNALLPIAEAVYHAFEPAGSASGNG</sequence>
<keyword evidence="4" id="KW-1185">Reference proteome</keyword>
<keyword evidence="2" id="KW-0812">Transmembrane</keyword>
<name>A0A9X2PGX2_9HYPH</name>
<reference evidence="3" key="1">
    <citation type="submission" date="2022-08" db="EMBL/GenBank/DDBJ databases">
        <authorList>
            <person name="Li F."/>
        </authorList>
    </citation>
    <scope>NUCLEOTIDE SEQUENCE</scope>
    <source>
        <strain evidence="3">MQZ15Z-1</strain>
    </source>
</reference>
<feature type="coiled-coil region" evidence="1">
    <location>
        <begin position="36"/>
        <end position="63"/>
    </location>
</feature>
<dbReference type="RefSeq" id="WP_258734817.1">
    <property type="nucleotide sequence ID" value="NZ_JANTHZ010000014.1"/>
</dbReference>
<feature type="transmembrane region" description="Helical" evidence="2">
    <location>
        <begin position="85"/>
        <end position="106"/>
    </location>
</feature>
<keyword evidence="2" id="KW-0472">Membrane</keyword>
<evidence type="ECO:0000313" key="4">
    <source>
        <dbReference type="Proteomes" id="UP001151088"/>
    </source>
</evidence>
<evidence type="ECO:0000313" key="3">
    <source>
        <dbReference type="EMBL" id="MCS0497665.1"/>
    </source>
</evidence>
<keyword evidence="2" id="KW-1133">Transmembrane helix</keyword>
<evidence type="ECO:0000256" key="1">
    <source>
        <dbReference type="SAM" id="Coils"/>
    </source>
</evidence>
<organism evidence="3 4">
    <name type="scientific">Ancylobacter mangrovi</name>
    <dbReference type="NCBI Taxonomy" id="2972472"/>
    <lineage>
        <taxon>Bacteria</taxon>
        <taxon>Pseudomonadati</taxon>
        <taxon>Pseudomonadota</taxon>
        <taxon>Alphaproteobacteria</taxon>
        <taxon>Hyphomicrobiales</taxon>
        <taxon>Xanthobacteraceae</taxon>
        <taxon>Ancylobacter</taxon>
    </lineage>
</organism>
<gene>
    <name evidence="3" type="ORF">NVS89_21465</name>
</gene>
<evidence type="ECO:0000256" key="2">
    <source>
        <dbReference type="SAM" id="Phobius"/>
    </source>
</evidence>